<dbReference type="Proteomes" id="UP001642484">
    <property type="component" value="Unassembled WGS sequence"/>
</dbReference>
<evidence type="ECO:0000259" key="5">
    <source>
        <dbReference type="PROSITE" id="PS51898"/>
    </source>
</evidence>
<evidence type="ECO:0000313" key="7">
    <source>
        <dbReference type="Proteomes" id="UP001642484"/>
    </source>
</evidence>
<protein>
    <recommendedName>
        <fullName evidence="8">Peptidylprolyl isomerase</fullName>
    </recommendedName>
</protein>
<organism evidence="6 7">
    <name type="scientific">Durusdinium trenchii</name>
    <dbReference type="NCBI Taxonomy" id="1381693"/>
    <lineage>
        <taxon>Eukaryota</taxon>
        <taxon>Sar</taxon>
        <taxon>Alveolata</taxon>
        <taxon>Dinophyceae</taxon>
        <taxon>Suessiales</taxon>
        <taxon>Symbiodiniaceae</taxon>
        <taxon>Durusdinium</taxon>
    </lineage>
</organism>
<dbReference type="SUPFAM" id="SSF56349">
    <property type="entry name" value="DNA breaking-rejoining enzymes"/>
    <property type="match status" value="1"/>
</dbReference>
<keyword evidence="7" id="KW-1185">Reference proteome</keyword>
<feature type="compositionally biased region" description="Basic and acidic residues" evidence="2">
    <location>
        <begin position="735"/>
        <end position="746"/>
    </location>
</feature>
<evidence type="ECO:0000256" key="1">
    <source>
        <dbReference type="ARBA" id="ARBA00023172"/>
    </source>
</evidence>
<gene>
    <name evidence="6" type="ORF">CCMP2556_LOCUS35367</name>
</gene>
<proteinExistence type="predicted"/>
<reference evidence="6 7" key="1">
    <citation type="submission" date="2024-02" db="EMBL/GenBank/DDBJ databases">
        <authorList>
            <person name="Chen Y."/>
            <person name="Shah S."/>
            <person name="Dougan E. K."/>
            <person name="Thang M."/>
            <person name="Chan C."/>
        </authorList>
    </citation>
    <scope>NUCLEOTIDE SEQUENCE [LARGE SCALE GENOMIC DNA]</scope>
</reference>
<feature type="domain" description="Tyr recombinase" evidence="5">
    <location>
        <begin position="2132"/>
        <end position="2315"/>
    </location>
</feature>
<feature type="compositionally biased region" description="Low complexity" evidence="2">
    <location>
        <begin position="225"/>
        <end position="236"/>
    </location>
</feature>
<dbReference type="Gene3D" id="1.10.443.10">
    <property type="entry name" value="Intergrase catalytic core"/>
    <property type="match status" value="1"/>
</dbReference>
<feature type="transmembrane region" description="Helical" evidence="3">
    <location>
        <begin position="1313"/>
        <end position="1334"/>
    </location>
</feature>
<evidence type="ECO:0000256" key="2">
    <source>
        <dbReference type="SAM" id="MobiDB-lite"/>
    </source>
</evidence>
<dbReference type="InterPro" id="IPR011010">
    <property type="entry name" value="DNA_brk_join_enz"/>
</dbReference>
<dbReference type="PANTHER" id="PTHR11071">
    <property type="entry name" value="PEPTIDYL-PROLYL CIS-TRANS ISOMERASE"/>
    <property type="match status" value="1"/>
</dbReference>
<accession>A0ABP0P8I8</accession>
<feature type="region of interest" description="Disordered" evidence="2">
    <location>
        <begin position="1655"/>
        <end position="1684"/>
    </location>
</feature>
<feature type="compositionally biased region" description="Basic and acidic residues" evidence="2">
    <location>
        <begin position="1672"/>
        <end position="1684"/>
    </location>
</feature>
<feature type="domain" description="PPIase cyclophilin-type" evidence="4">
    <location>
        <begin position="116"/>
        <end position="158"/>
    </location>
</feature>
<name>A0ABP0P8I8_9DINO</name>
<feature type="region of interest" description="Disordered" evidence="2">
    <location>
        <begin position="708"/>
        <end position="779"/>
    </location>
</feature>
<dbReference type="SUPFAM" id="SSF50891">
    <property type="entry name" value="Cyclophilin-like"/>
    <property type="match status" value="1"/>
</dbReference>
<keyword evidence="3" id="KW-1133">Transmembrane helix</keyword>
<evidence type="ECO:0008006" key="8">
    <source>
        <dbReference type="Google" id="ProtNLM"/>
    </source>
</evidence>
<sequence>MERLNPDLKIHTPLADVVLVPLSTVPGKFCKSWFQELKAKYATEEDLEKSIKEPSQETDTNINSQGLWSQAESALIRLQDVHFEAKHLSDVLVLAEMYQKKWDTLLGKAAKCPRCFFDIELDGEKVGRVVMMLRGDVVPKTAENFRALCTGEKGFGYKARRALCGAGEDMSEEDVGDQEVLFGLQVELLECKSQVRRLEERVAVLEEKSDRAPSEFDVVSEAAERAPATPPRASSSVGDSGLPAFRVQAAEEIGRWLRRGLKAALMAAAEAVREESEAEVPELSSLRDNFVISGDTLIEDFNIGILSFEDPPISTSVISVSLVDNRVLVALPEPAWSRLKRERALPPGALRKAVRVDLQSCSEEDRLQPVGELDLRVWLGLLAEEYEDLAIFQSEEEPVISFPLNAEGRPVLPYARSLVAVARDHFTFLSAESGLGQPEGGGTVSESRLANLEKSVQDIMNKLGKLVDQQGPTPSLKTKEKEKTRPQTQRPVAPPPEEAFAPPPGLDPQAVHQALQAGVTPNAIAEMDALLDSYESGSGKEPGSSLKSKAAALRQLQRLLVTNPTVIYQSLERRLQEDWDASEALPGVSATQISARGWLEHRSRVQNYQTSVRFGWTLAGIWDCLRLGRYEEARARAGLGVAMIDQHACDKGSFLVASELTLEEPPPFASFSRHSPPEIWETQHTRLIDGRWVDLILNKLRDLADYHDKRNKLQPPRKDPAAPSPAPKAKPSPKKKGEGKGGKELDPTTQEAQNSRRHGLPAEPSLDRTTAPVPGSQAPSSSILQLWTAMTRWMLGSGSTFADFFRSLPKSPPSVDEGTAFDVWPMPPPYPCWLLPGAATSKDIPFPVRARQKAVNLAVLTLSWLHLRRPRRAPPDMRLGKQLTARQRRAVSKIEIFFREVSFDGNIGPAEMGRTAAKIESWDDLLFSLREQASSLHAGDYSTKLRSREAALGETPKLGRQDGDVGSVVGTMSSAMTVQAKELQASRIAMPKNAPEFDPGPLLDEPHRTVYTDPVSLARPVLEARMPPRIRVHATPIEALAFVEKLDQHHRLRLAEKEEIRPSHLCGAFALTKDAEFDRLILDARPPNDLESTLNDWVQTLGAIQPVLQIELSPEEDLRFSGTDLKDYYYCFRVSRRRALRNALRLPLRPSQVRHLHAYKDHMKSAKVLYPCLSTMAMGDNNAVEIGQKAHMKIGLTSQLFRSHELLTIHGRAPRGSMACGVVIDDVLFCEKVSRDLGKEGQEGVRTEGVRRLEALCEEYVQRGLLPHPKKTFKGDKTASIWRAEINGSTGVCRPAARRLVPLLQLTMRVARLGYASVALLEILCGCWISILQFRRRMMCLLQETYKVQRGRQRTDVIALAAPLVDELWVLCFLAPLAATNLRAFTHDEIFLSDASESCIAAVKTQVSRCFAQELRRHCLARGTWSRLLAPWHSWMREHAKLLPEDELPDGVPLVSHPLWTKLAQYLAFSVCSRRIVSRRRHINLLEIEGILDVERKLASNRSSLRYLLGADSQVALAALVKGRSGSDRINSLLEESLPTILGADLYGEYGYVPSLANCADDPTRDRPVRRPCEDPPSWLAEALVGEFKNFDEWLSLTGYAPQQLAKLPFANAFCTDAEAVNEEVLLPLRSVAKPQRLQVFDDVQAACSRLKEPAIVQKEESEQGASEESDDQTKNRDKSPLKVEESGEAVHHCVASGEVAPPPVTLETADGAADAAELPIAENPCAGALAAEARALLREFAPDQFVLPGGRRAKTTPALQRKGFLDLFSGRAGTATCLSRLFGVWVLTFDFERGEEQNLLNPELREKILQLIRSDCFLGVGAAPECASFSRAVTPAVRTALQPEGIAGVTENMQKKIEIGNSHAAFILLVLTLADSKELGWWCENPDGSFLWLLGPYLRSGIGCWNKSFRFDMCRYGTRWRKRTRIATNTSLRSLRELCAGGHSHVPLRGRCAAMKSSWTRVAQVYPKALCHDIATALAIHAGLTTTGRQWKLKIGACAHCNPERIGEASKPGPGRWRRPQRDAQELLDVRLVENHTFELQNRVWARFQEWLSKNLSLEARNQLFLCPEIAVMVLERYGLHLFATGGKLYELRHLLVLVQQEYPRIRIATGPCWQLVTRWELHQPVKHRQPLPESLFRAMFSIAVLWKWTRWAATLLLAYEGISRIGEVLAATRGDLLLPSDCFDDKLLIAFLKIRKPKSRRRGIGRIQHLRVADEAAVKFFERHFSRLEPSVQLFPRSASAFRSRWDKILDTLKIPVNCRPTPAGVRGGGAILAYKRNRPIQDILWAMRLTSITTLESYLQETAADSLLTRLPEDAKQKVRHAASFYEIALKS</sequence>
<comment type="caution">
    <text evidence="6">The sequence shown here is derived from an EMBL/GenBank/DDBJ whole genome shotgun (WGS) entry which is preliminary data.</text>
</comment>
<dbReference type="InterPro" id="IPR002104">
    <property type="entry name" value="Integrase_catalytic"/>
</dbReference>
<feature type="compositionally biased region" description="Pro residues" evidence="2">
    <location>
        <begin position="492"/>
        <end position="506"/>
    </location>
</feature>
<evidence type="ECO:0000256" key="3">
    <source>
        <dbReference type="SAM" id="Phobius"/>
    </source>
</evidence>
<dbReference type="Gene3D" id="2.40.100.10">
    <property type="entry name" value="Cyclophilin-like"/>
    <property type="match status" value="1"/>
</dbReference>
<feature type="region of interest" description="Disordered" evidence="2">
    <location>
        <begin position="465"/>
        <end position="509"/>
    </location>
</feature>
<dbReference type="EMBL" id="CAXAMN010022695">
    <property type="protein sequence ID" value="CAK9071933.1"/>
    <property type="molecule type" value="Genomic_DNA"/>
</dbReference>
<dbReference type="InterPro" id="IPR002130">
    <property type="entry name" value="Cyclophilin-type_PPIase_dom"/>
</dbReference>
<dbReference type="PROSITE" id="PS51898">
    <property type="entry name" value="TYR_RECOMBINASE"/>
    <property type="match status" value="1"/>
</dbReference>
<feature type="region of interest" description="Disordered" evidence="2">
    <location>
        <begin position="215"/>
        <end position="239"/>
    </location>
</feature>
<feature type="transmembrane region" description="Helical" evidence="3">
    <location>
        <begin position="1355"/>
        <end position="1379"/>
    </location>
</feature>
<evidence type="ECO:0000313" key="6">
    <source>
        <dbReference type="EMBL" id="CAK9071933.1"/>
    </source>
</evidence>
<dbReference type="PANTHER" id="PTHR11071:SF561">
    <property type="entry name" value="PEPTIDYL-PROLYL CIS-TRANS ISOMERASE D-RELATED"/>
    <property type="match status" value="1"/>
</dbReference>
<keyword evidence="3" id="KW-0812">Transmembrane</keyword>
<evidence type="ECO:0000259" key="4">
    <source>
        <dbReference type="PROSITE" id="PS50072"/>
    </source>
</evidence>
<dbReference type="InterPro" id="IPR013762">
    <property type="entry name" value="Integrase-like_cat_sf"/>
</dbReference>
<keyword evidence="3" id="KW-0472">Membrane</keyword>
<dbReference type="InterPro" id="IPR029000">
    <property type="entry name" value="Cyclophilin-like_dom_sf"/>
</dbReference>
<dbReference type="PROSITE" id="PS50072">
    <property type="entry name" value="CSA_PPIASE_2"/>
    <property type="match status" value="1"/>
</dbReference>
<keyword evidence="1" id="KW-0233">DNA recombination</keyword>